<gene>
    <name evidence="2" type="ORF">P280DRAFT_470758</name>
</gene>
<feature type="compositionally biased region" description="Polar residues" evidence="1">
    <location>
        <begin position="530"/>
        <end position="550"/>
    </location>
</feature>
<feature type="compositionally biased region" description="Low complexity" evidence="1">
    <location>
        <begin position="160"/>
        <end position="172"/>
    </location>
</feature>
<feature type="compositionally biased region" description="Basic and acidic residues" evidence="1">
    <location>
        <begin position="173"/>
        <end position="183"/>
    </location>
</feature>
<proteinExistence type="predicted"/>
<feature type="compositionally biased region" description="Basic and acidic residues" evidence="1">
    <location>
        <begin position="314"/>
        <end position="331"/>
    </location>
</feature>
<feature type="compositionally biased region" description="Basic and acidic residues" evidence="1">
    <location>
        <begin position="294"/>
        <end position="304"/>
    </location>
</feature>
<dbReference type="OrthoDB" id="5296at2759"/>
<name>A0A6A6RXB6_9PLEO</name>
<dbReference type="Proteomes" id="UP000799753">
    <property type="component" value="Unassembled WGS sequence"/>
</dbReference>
<protein>
    <submittedName>
        <fullName evidence="2">Uncharacterized protein</fullName>
    </submittedName>
</protein>
<organism evidence="2 3">
    <name type="scientific">Massarina eburnea CBS 473.64</name>
    <dbReference type="NCBI Taxonomy" id="1395130"/>
    <lineage>
        <taxon>Eukaryota</taxon>
        <taxon>Fungi</taxon>
        <taxon>Dikarya</taxon>
        <taxon>Ascomycota</taxon>
        <taxon>Pezizomycotina</taxon>
        <taxon>Dothideomycetes</taxon>
        <taxon>Pleosporomycetidae</taxon>
        <taxon>Pleosporales</taxon>
        <taxon>Massarineae</taxon>
        <taxon>Massarinaceae</taxon>
        <taxon>Massarina</taxon>
    </lineage>
</organism>
<accession>A0A6A6RXB6</accession>
<feature type="compositionally biased region" description="Basic and acidic residues" evidence="1">
    <location>
        <begin position="474"/>
        <end position="486"/>
    </location>
</feature>
<evidence type="ECO:0000313" key="3">
    <source>
        <dbReference type="Proteomes" id="UP000799753"/>
    </source>
</evidence>
<keyword evidence="3" id="KW-1185">Reference proteome</keyword>
<evidence type="ECO:0000256" key="1">
    <source>
        <dbReference type="SAM" id="MobiDB-lite"/>
    </source>
</evidence>
<feature type="compositionally biased region" description="Low complexity" evidence="1">
    <location>
        <begin position="347"/>
        <end position="370"/>
    </location>
</feature>
<feature type="compositionally biased region" description="Basic and acidic residues" evidence="1">
    <location>
        <begin position="593"/>
        <end position="603"/>
    </location>
</feature>
<evidence type="ECO:0000313" key="2">
    <source>
        <dbReference type="EMBL" id="KAF2639391.1"/>
    </source>
</evidence>
<feature type="region of interest" description="Disordered" evidence="1">
    <location>
        <begin position="27"/>
        <end position="621"/>
    </location>
</feature>
<dbReference type="EMBL" id="MU006787">
    <property type="protein sequence ID" value="KAF2639391.1"/>
    <property type="molecule type" value="Genomic_DNA"/>
</dbReference>
<feature type="compositionally biased region" description="Basic and acidic residues" evidence="1">
    <location>
        <begin position="256"/>
        <end position="271"/>
    </location>
</feature>
<feature type="compositionally biased region" description="Basic and acidic residues" evidence="1">
    <location>
        <begin position="34"/>
        <end position="46"/>
    </location>
</feature>
<dbReference type="AlphaFoldDB" id="A0A6A6RXB6"/>
<reference evidence="2" key="1">
    <citation type="journal article" date="2020" name="Stud. Mycol.">
        <title>101 Dothideomycetes genomes: a test case for predicting lifestyles and emergence of pathogens.</title>
        <authorList>
            <person name="Haridas S."/>
            <person name="Albert R."/>
            <person name="Binder M."/>
            <person name="Bloem J."/>
            <person name="Labutti K."/>
            <person name="Salamov A."/>
            <person name="Andreopoulos B."/>
            <person name="Baker S."/>
            <person name="Barry K."/>
            <person name="Bills G."/>
            <person name="Bluhm B."/>
            <person name="Cannon C."/>
            <person name="Castanera R."/>
            <person name="Culley D."/>
            <person name="Daum C."/>
            <person name="Ezra D."/>
            <person name="Gonzalez J."/>
            <person name="Henrissat B."/>
            <person name="Kuo A."/>
            <person name="Liang C."/>
            <person name="Lipzen A."/>
            <person name="Lutzoni F."/>
            <person name="Magnuson J."/>
            <person name="Mondo S."/>
            <person name="Nolan M."/>
            <person name="Ohm R."/>
            <person name="Pangilinan J."/>
            <person name="Park H.-J."/>
            <person name="Ramirez L."/>
            <person name="Alfaro M."/>
            <person name="Sun H."/>
            <person name="Tritt A."/>
            <person name="Yoshinaga Y."/>
            <person name="Zwiers L.-H."/>
            <person name="Turgeon B."/>
            <person name="Goodwin S."/>
            <person name="Spatafora J."/>
            <person name="Crous P."/>
            <person name="Grigoriev I."/>
        </authorList>
    </citation>
    <scope>NUCLEOTIDE SEQUENCE</scope>
    <source>
        <strain evidence="2">CBS 473.64</strain>
    </source>
</reference>
<feature type="compositionally biased region" description="Polar residues" evidence="1">
    <location>
        <begin position="579"/>
        <end position="592"/>
    </location>
</feature>
<sequence length="978" mass="111554">MPIAQTNQSSRSPDPKHLCMAYSDFDSYTHRPRHDSYYSKSRDADPYCRPSDIAADGRADMRYSSSPYHDSYEPRYTLPSRPVQPRYRPSAYNSRWPPGPSVEEESASLAREFPSAAGEKVEEGDDKSRGSVDQYPIIEELEQPPYTAQENSERRFVLVSDPSADDSPPASHAAKDGRRKSFAERGNMPYLKTDMKDPPVFTERTSTPYAYTKPQKESLAPDPAPYVLSPEGGTPESTSVPRSVPSRGAWDEQDESDRPERRPPPPPRHESFAPSPTVRTSRSDVFEESDGDSDGVRRRTEPRRTGRYSFVKSDFLKEDLRANVRDSQAKSDKRKHHDASREPAYASNSSSGSSKHPTPQTQSPRSSSSSLNGESRRHNKPAPVETSYTKSSRYPDTYFSTPRPESPSYRERPSPPRSPRLPPRQASPTTSRPTSRNGPRPPSPLSFSNSAPRPNPHVPVTESDWHATYPPATDRARPISRHERYETMPAPMPHINVKSPSPARPLNHTSNPLPYPVEDRFTEAFMPTEENYQYDHSSTPTYSSPRQSYPETYPPASPRLSAFRPAPTSRHSTNVDDVAQSSRVRSGSNRSQSSHDGRRERKMSASPAADRPLPSCPRSEPSTKYNDWYSMENCPNFDICPSCYEGVFADTPFAVYFSQLSRRYERPIERYCDFSSPWMRLAWHITIKQRRQVPDLMYALANIIETERPCPEGRELTTDQIVWYGIPDQRDGIHVANFAVCPCDLKMMEVLFPSIRGYFTRLPTSSPYTPSLPYTCSLRFTSRRFPKYLELLIDLDNEAQVLGQRPNINRFVQLARENAFKSECQKGKSLFSKPWHFMPQLSDFTVCQECFEEVVWPAITAPPTPTISSSPYTSVSPSTLPRLFNRTIQPVPMEDPETGSSCYLHSPRMRSIWERAVADDDFGYLKRNVIERKIQEKKSSRERRGLMNWMNGLERGGREWERGRMELKIIDREWAEVE</sequence>